<dbReference type="EMBL" id="JABSTU010000001">
    <property type="protein sequence ID" value="KAH8041100.1"/>
    <property type="molecule type" value="Genomic_DNA"/>
</dbReference>
<proteinExistence type="predicted"/>
<comment type="caution">
    <text evidence="4">The sequence shown here is derived from an EMBL/GenBank/DDBJ whole genome shotgun (WGS) entry which is preliminary data.</text>
</comment>
<evidence type="ECO:0000256" key="2">
    <source>
        <dbReference type="SAM" id="MobiDB-lite"/>
    </source>
</evidence>
<evidence type="ECO:0000259" key="3">
    <source>
        <dbReference type="PROSITE" id="PS51253"/>
    </source>
</evidence>
<organism evidence="4 5">
    <name type="scientific">Rhipicephalus microplus</name>
    <name type="common">Cattle tick</name>
    <name type="synonym">Boophilus microplus</name>
    <dbReference type="NCBI Taxonomy" id="6941"/>
    <lineage>
        <taxon>Eukaryota</taxon>
        <taxon>Metazoa</taxon>
        <taxon>Ecdysozoa</taxon>
        <taxon>Arthropoda</taxon>
        <taxon>Chelicerata</taxon>
        <taxon>Arachnida</taxon>
        <taxon>Acari</taxon>
        <taxon>Parasitiformes</taxon>
        <taxon>Ixodida</taxon>
        <taxon>Ixodoidea</taxon>
        <taxon>Ixodidae</taxon>
        <taxon>Rhipicephalinae</taxon>
        <taxon>Rhipicephalus</taxon>
        <taxon>Boophilus</taxon>
    </lineage>
</organism>
<dbReference type="InterPro" id="IPR006600">
    <property type="entry name" value="HTH_CenpB_DNA-bd_dom"/>
</dbReference>
<dbReference type="VEuPathDB" id="VectorBase:LOC119159546"/>
<dbReference type="GO" id="GO:0003677">
    <property type="term" value="F:DNA binding"/>
    <property type="evidence" value="ECO:0007669"/>
    <property type="project" value="UniProtKB-KW"/>
</dbReference>
<name>A0A9J6F3H9_RHIMP</name>
<dbReference type="AlphaFoldDB" id="A0A9J6F3H9"/>
<evidence type="ECO:0000313" key="4">
    <source>
        <dbReference type="EMBL" id="KAH8041100.1"/>
    </source>
</evidence>
<dbReference type="Proteomes" id="UP000821866">
    <property type="component" value="Chromosome 1"/>
</dbReference>
<feature type="domain" description="HTH CENPB-type" evidence="3">
    <location>
        <begin position="1"/>
        <end position="42"/>
    </location>
</feature>
<reference evidence="4" key="1">
    <citation type="journal article" date="2020" name="Cell">
        <title>Large-Scale Comparative Analyses of Tick Genomes Elucidate Their Genetic Diversity and Vector Capacities.</title>
        <authorList>
            <consortium name="Tick Genome and Microbiome Consortium (TIGMIC)"/>
            <person name="Jia N."/>
            <person name="Wang J."/>
            <person name="Shi W."/>
            <person name="Du L."/>
            <person name="Sun Y."/>
            <person name="Zhan W."/>
            <person name="Jiang J.F."/>
            <person name="Wang Q."/>
            <person name="Zhang B."/>
            <person name="Ji P."/>
            <person name="Bell-Sakyi L."/>
            <person name="Cui X.M."/>
            <person name="Yuan T.T."/>
            <person name="Jiang B.G."/>
            <person name="Yang W.F."/>
            <person name="Lam T.T."/>
            <person name="Chang Q.C."/>
            <person name="Ding S.J."/>
            <person name="Wang X.J."/>
            <person name="Zhu J.G."/>
            <person name="Ruan X.D."/>
            <person name="Zhao L."/>
            <person name="Wei J.T."/>
            <person name="Ye R.Z."/>
            <person name="Que T.C."/>
            <person name="Du C.H."/>
            <person name="Zhou Y.H."/>
            <person name="Cheng J.X."/>
            <person name="Dai P.F."/>
            <person name="Guo W.B."/>
            <person name="Han X.H."/>
            <person name="Huang E.J."/>
            <person name="Li L.F."/>
            <person name="Wei W."/>
            <person name="Gao Y.C."/>
            <person name="Liu J.Z."/>
            <person name="Shao H.Z."/>
            <person name="Wang X."/>
            <person name="Wang C.C."/>
            <person name="Yang T.C."/>
            <person name="Huo Q.B."/>
            <person name="Li W."/>
            <person name="Chen H.Y."/>
            <person name="Chen S.E."/>
            <person name="Zhou L.G."/>
            <person name="Ni X.B."/>
            <person name="Tian J.H."/>
            <person name="Sheng Y."/>
            <person name="Liu T."/>
            <person name="Pan Y.S."/>
            <person name="Xia L.Y."/>
            <person name="Li J."/>
            <person name="Zhao F."/>
            <person name="Cao W.C."/>
        </authorList>
    </citation>
    <scope>NUCLEOTIDE SEQUENCE</scope>
    <source>
        <strain evidence="4">Rmic-2018</strain>
    </source>
</reference>
<sequence>MEHGRNKARVLATAYGVSQDTFCASRGWMKRFMTRQGLIVGATKSPLTPRYPVFTKNRTEKFALSQIGIGCQVALYFDKPAEFLNVDGMDCEYESSRVVNIVLSCTADGQKLPLYVGLKESLQDISMFPSNVHTIWLSQCGPQSMRRSVLIVDSSSPMADPRVHRILIDKGTQVLEAPGLFNTVYSSFLSTLMAIYTDWIYSALEVQYRDLQERLRAMAEKRESLETRHDELKKTLEDNSKSLDEKDKQLLQKEQERAAVEGRASQERGRADDKVS</sequence>
<evidence type="ECO:0000313" key="5">
    <source>
        <dbReference type="Proteomes" id="UP000821866"/>
    </source>
</evidence>
<keyword evidence="5" id="KW-1185">Reference proteome</keyword>
<reference evidence="4" key="2">
    <citation type="submission" date="2021-09" db="EMBL/GenBank/DDBJ databases">
        <authorList>
            <person name="Jia N."/>
            <person name="Wang J."/>
            <person name="Shi W."/>
            <person name="Du L."/>
            <person name="Sun Y."/>
            <person name="Zhan W."/>
            <person name="Jiang J."/>
            <person name="Wang Q."/>
            <person name="Zhang B."/>
            <person name="Ji P."/>
            <person name="Sakyi L.B."/>
            <person name="Cui X."/>
            <person name="Yuan T."/>
            <person name="Jiang B."/>
            <person name="Yang W."/>
            <person name="Lam T.T.-Y."/>
            <person name="Chang Q."/>
            <person name="Ding S."/>
            <person name="Wang X."/>
            <person name="Zhu J."/>
            <person name="Ruan X."/>
            <person name="Zhao L."/>
            <person name="Wei J."/>
            <person name="Que T."/>
            <person name="Du C."/>
            <person name="Cheng J."/>
            <person name="Dai P."/>
            <person name="Han X."/>
            <person name="Huang E."/>
            <person name="Gao Y."/>
            <person name="Liu J."/>
            <person name="Shao H."/>
            <person name="Ye R."/>
            <person name="Li L."/>
            <person name="Wei W."/>
            <person name="Wang X."/>
            <person name="Wang C."/>
            <person name="Huo Q."/>
            <person name="Li W."/>
            <person name="Guo W."/>
            <person name="Chen H."/>
            <person name="Chen S."/>
            <person name="Zhou L."/>
            <person name="Zhou L."/>
            <person name="Ni X."/>
            <person name="Tian J."/>
            <person name="Zhou Y."/>
            <person name="Sheng Y."/>
            <person name="Liu T."/>
            <person name="Pan Y."/>
            <person name="Xia L."/>
            <person name="Li J."/>
            <person name="Zhao F."/>
            <person name="Cao W."/>
        </authorList>
    </citation>
    <scope>NUCLEOTIDE SEQUENCE</scope>
    <source>
        <strain evidence="4">Rmic-2018</strain>
        <tissue evidence="4">Larvae</tissue>
    </source>
</reference>
<evidence type="ECO:0000256" key="1">
    <source>
        <dbReference type="ARBA" id="ARBA00023125"/>
    </source>
</evidence>
<gene>
    <name evidence="4" type="ORF">HPB51_013760</name>
</gene>
<keyword evidence="1" id="KW-0238">DNA-binding</keyword>
<dbReference type="PROSITE" id="PS51253">
    <property type="entry name" value="HTH_CENPB"/>
    <property type="match status" value="1"/>
</dbReference>
<accession>A0A9J6F3H9</accession>
<feature type="region of interest" description="Disordered" evidence="2">
    <location>
        <begin position="227"/>
        <end position="276"/>
    </location>
</feature>
<protein>
    <recommendedName>
        <fullName evidence="3">HTH CENPB-type domain-containing protein</fullName>
    </recommendedName>
</protein>